<name>F8AAS9_THEID</name>
<accession>F8AAS9</accession>
<dbReference type="KEGG" id="tid:Thein_1580"/>
<dbReference type="Proteomes" id="UP000006793">
    <property type="component" value="Chromosome"/>
</dbReference>
<dbReference type="InParanoid" id="F8AAS9"/>
<proteinExistence type="predicted"/>
<dbReference type="AlphaFoldDB" id="F8AAS9"/>
<protein>
    <submittedName>
        <fullName evidence="1">Uncharacterized protein</fullName>
    </submittedName>
</protein>
<sequence>MSGREILEQLMAINKNCREALAENDFQKLQAILDLKKELMKFLKSCNFSEEDIPEIEQVLHDEEDLAKLVIMKKKSLVEFLNVKFY</sequence>
<reference evidence="2" key="1">
    <citation type="submission" date="2011-04" db="EMBL/GenBank/DDBJ databases">
        <title>The complete genome of Thermodesulfatator indicus DSM 15286.</title>
        <authorList>
            <person name="Lucas S."/>
            <person name="Copeland A."/>
            <person name="Lapidus A."/>
            <person name="Bruce D."/>
            <person name="Goodwin L."/>
            <person name="Pitluck S."/>
            <person name="Peters L."/>
            <person name="Kyrpides N."/>
            <person name="Mavromatis K."/>
            <person name="Pagani I."/>
            <person name="Ivanova N."/>
            <person name="Saunders L."/>
            <person name="Detter J.C."/>
            <person name="Tapia R."/>
            <person name="Han C."/>
            <person name="Land M."/>
            <person name="Hauser L."/>
            <person name="Markowitz V."/>
            <person name="Cheng J.-F."/>
            <person name="Hugenholtz P."/>
            <person name="Woyke T."/>
            <person name="Wu D."/>
            <person name="Spring S."/>
            <person name="Schroeder M."/>
            <person name="Brambilla E."/>
            <person name="Klenk H.-P."/>
            <person name="Eisen J.A."/>
        </authorList>
    </citation>
    <scope>NUCLEOTIDE SEQUENCE [LARGE SCALE GENOMIC DNA]</scope>
    <source>
        <strain evidence="2">DSM 15286 / JCM 11887 / CIR29812</strain>
    </source>
</reference>
<keyword evidence="2" id="KW-1185">Reference proteome</keyword>
<dbReference type="EMBL" id="CP002683">
    <property type="protein sequence ID" value="AEH45440.1"/>
    <property type="molecule type" value="Genomic_DNA"/>
</dbReference>
<dbReference type="HOGENOM" id="CLU_2496858_0_0_0"/>
<dbReference type="OrthoDB" id="9811108at2"/>
<evidence type="ECO:0000313" key="2">
    <source>
        <dbReference type="Proteomes" id="UP000006793"/>
    </source>
</evidence>
<dbReference type="RefSeq" id="WP_013908182.1">
    <property type="nucleotide sequence ID" value="NC_015681.1"/>
</dbReference>
<organism evidence="1 2">
    <name type="scientific">Thermodesulfatator indicus (strain DSM 15286 / JCM 11887 / CIR29812)</name>
    <dbReference type="NCBI Taxonomy" id="667014"/>
    <lineage>
        <taxon>Bacteria</taxon>
        <taxon>Pseudomonadati</taxon>
        <taxon>Thermodesulfobacteriota</taxon>
        <taxon>Thermodesulfobacteria</taxon>
        <taxon>Thermodesulfobacteriales</taxon>
        <taxon>Thermodesulfatatoraceae</taxon>
        <taxon>Thermodesulfatator</taxon>
    </lineage>
</organism>
<evidence type="ECO:0000313" key="1">
    <source>
        <dbReference type="EMBL" id="AEH45440.1"/>
    </source>
</evidence>
<dbReference type="PaxDb" id="667014-Thein_1580"/>
<dbReference type="STRING" id="667014.Thein_1580"/>
<reference evidence="1 2" key="2">
    <citation type="journal article" date="2012" name="Stand. Genomic Sci.">
        <title>Complete genome sequence of the thermophilic sulfate-reducing ocean bacterium Thermodesulfatator indicus type strain (CIR29812(T)).</title>
        <authorList>
            <person name="Anderson I."/>
            <person name="Saunders E."/>
            <person name="Lapidus A."/>
            <person name="Nolan M."/>
            <person name="Lucas S."/>
            <person name="Tice H."/>
            <person name="Del Rio T.G."/>
            <person name="Cheng J.F."/>
            <person name="Han C."/>
            <person name="Tapia R."/>
            <person name="Goodwin L.A."/>
            <person name="Pitluck S."/>
            <person name="Liolios K."/>
            <person name="Mavromatis K."/>
            <person name="Pagani I."/>
            <person name="Ivanova N."/>
            <person name="Mikhailova N."/>
            <person name="Pati A."/>
            <person name="Chen A."/>
            <person name="Palaniappan K."/>
            <person name="Land M."/>
            <person name="Hauser L."/>
            <person name="Jeffries C.D."/>
            <person name="Chang Y.J."/>
            <person name="Brambilla E.M."/>
            <person name="Rohde M."/>
            <person name="Spring S."/>
            <person name="Goker M."/>
            <person name="Detter J.C."/>
            <person name="Woyke T."/>
            <person name="Bristow J."/>
            <person name="Eisen J.A."/>
            <person name="Markowitz V."/>
            <person name="Hugenholtz P."/>
            <person name="Kyrpides N.C."/>
            <person name="Klenk H.P."/>
        </authorList>
    </citation>
    <scope>NUCLEOTIDE SEQUENCE [LARGE SCALE GENOMIC DNA]</scope>
    <source>
        <strain evidence="2">DSM 15286 / JCM 11887 / CIR29812</strain>
    </source>
</reference>
<dbReference type="eggNOG" id="ENOG5030NYQ">
    <property type="taxonomic scope" value="Bacteria"/>
</dbReference>
<gene>
    <name evidence="1" type="ordered locus">Thein_1580</name>
</gene>